<evidence type="ECO:0000313" key="2">
    <source>
        <dbReference type="Proteomes" id="UP000599437"/>
    </source>
</evidence>
<keyword evidence="2" id="KW-1185">Reference proteome</keyword>
<proteinExistence type="predicted"/>
<reference evidence="2" key="1">
    <citation type="journal article" date="2019" name="Int. J. Syst. Evol. Microbiol.">
        <title>The Global Catalogue of Microorganisms (GCM) 10K type strain sequencing project: providing services to taxonomists for standard genome sequencing and annotation.</title>
        <authorList>
            <consortium name="The Broad Institute Genomics Platform"/>
            <consortium name="The Broad Institute Genome Sequencing Center for Infectious Disease"/>
            <person name="Wu L."/>
            <person name="Ma J."/>
        </authorList>
    </citation>
    <scope>NUCLEOTIDE SEQUENCE [LARGE SCALE GENOMIC DNA]</scope>
    <source>
        <strain evidence="2">JCM 4737</strain>
    </source>
</reference>
<dbReference type="Proteomes" id="UP000599437">
    <property type="component" value="Unassembled WGS sequence"/>
</dbReference>
<evidence type="ECO:0000313" key="1">
    <source>
        <dbReference type="EMBL" id="GHB30667.1"/>
    </source>
</evidence>
<name>A0ABQ3EAY1_9ACTN</name>
<sequence length="135" mass="15046">MNSENPQADRFIGEFQELKHGRSDGPSLRAAMRDHAGPDELRPVEYLRSGSTLAATGASVHDVLSPGRELIDGLQLLTDGRWFWYSDLAHYVELYHVALGDRFVRHARDQNWAAPPLTTAELSKIGEALCDDDNT</sequence>
<gene>
    <name evidence="1" type="ORF">GCM10010346_62590</name>
</gene>
<dbReference type="RefSeq" id="WP_138895560.1">
    <property type="nucleotide sequence ID" value="NZ_BMVO01000037.1"/>
</dbReference>
<comment type="caution">
    <text evidence="1">The sequence shown here is derived from an EMBL/GenBank/DDBJ whole genome shotgun (WGS) entry which is preliminary data.</text>
</comment>
<dbReference type="EMBL" id="BMVO01000037">
    <property type="protein sequence ID" value="GHB30667.1"/>
    <property type="molecule type" value="Genomic_DNA"/>
</dbReference>
<accession>A0ABQ3EAY1</accession>
<protein>
    <submittedName>
        <fullName evidence="1">Uncharacterized protein</fullName>
    </submittedName>
</protein>
<organism evidence="1 2">
    <name type="scientific">Streptomyces chryseus</name>
    <dbReference type="NCBI Taxonomy" id="68186"/>
    <lineage>
        <taxon>Bacteria</taxon>
        <taxon>Bacillati</taxon>
        <taxon>Actinomycetota</taxon>
        <taxon>Actinomycetes</taxon>
        <taxon>Kitasatosporales</taxon>
        <taxon>Streptomycetaceae</taxon>
        <taxon>Streptomyces</taxon>
    </lineage>
</organism>